<dbReference type="CDD" id="cd17502">
    <property type="entry name" value="MFS_Azr1_MDR_like"/>
    <property type="match status" value="1"/>
</dbReference>
<name>A0ABV7Z4D5_9DEIO</name>
<feature type="transmembrane region" description="Helical" evidence="7">
    <location>
        <begin position="349"/>
        <end position="367"/>
    </location>
</feature>
<evidence type="ECO:0000256" key="3">
    <source>
        <dbReference type="ARBA" id="ARBA00022475"/>
    </source>
</evidence>
<evidence type="ECO:0000256" key="2">
    <source>
        <dbReference type="ARBA" id="ARBA00022448"/>
    </source>
</evidence>
<keyword evidence="2" id="KW-0813">Transport</keyword>
<feature type="transmembrane region" description="Helical" evidence="7">
    <location>
        <begin position="87"/>
        <end position="113"/>
    </location>
</feature>
<dbReference type="PRINTS" id="PR01036">
    <property type="entry name" value="TCRTETB"/>
</dbReference>
<dbReference type="PANTHER" id="PTHR23501">
    <property type="entry name" value="MAJOR FACILITATOR SUPERFAMILY"/>
    <property type="match status" value="1"/>
</dbReference>
<feature type="transmembrane region" description="Helical" evidence="7">
    <location>
        <begin position="119"/>
        <end position="138"/>
    </location>
</feature>
<evidence type="ECO:0000259" key="8">
    <source>
        <dbReference type="PROSITE" id="PS50850"/>
    </source>
</evidence>
<dbReference type="PANTHER" id="PTHR23501:SF197">
    <property type="entry name" value="COMD"/>
    <property type="match status" value="1"/>
</dbReference>
<feature type="transmembrane region" description="Helical" evidence="7">
    <location>
        <begin position="173"/>
        <end position="194"/>
    </location>
</feature>
<keyword evidence="4 7" id="KW-0812">Transmembrane</keyword>
<dbReference type="PROSITE" id="PS50850">
    <property type="entry name" value="MFS"/>
    <property type="match status" value="1"/>
</dbReference>
<comment type="subcellular location">
    <subcellularLocation>
        <location evidence="1">Cell membrane</location>
        <topology evidence="1">Multi-pass membrane protein</topology>
    </subcellularLocation>
</comment>
<feature type="transmembrane region" description="Helical" evidence="7">
    <location>
        <begin position="206"/>
        <end position="227"/>
    </location>
</feature>
<keyword evidence="6 7" id="KW-0472">Membrane</keyword>
<dbReference type="Proteomes" id="UP001595803">
    <property type="component" value="Unassembled WGS sequence"/>
</dbReference>
<keyword evidence="10" id="KW-1185">Reference proteome</keyword>
<sequence length="689" mass="72087">MTTLTAPAPDTGLTPSQKTISLVAILLAVLLASMNQTIVTTAGPAIQTALHIENSLYSWITTAYLLASTTLVPIYGKLSDLYGRRVILLFGTVVFIVGSVLCGTAAGVGMLIAGRAVQGLGGAALIGLMYAVIADLYAPEERSRYIGLIGAVFSLSTVLGSVIGGYVTDTFGWHNVFFISVPLGIAAVVTMLFMPALKQERERAPLDVPGAGLLSLFSVTLLLALSLGKTSVAPGESGFLWGSWQILALFAAAVVSLIAFVQVERRAADPIIDVRLFSNRTFAVANIVTFLLGVVFFAATVFLPLYMVNVVGLSATRAGLTTFPLTLGLVVSSIVAGQVFSKSGRMKPIIYAGGVMLMLSFVLMGYTLRVDSTQVELTWKMIVVGLGLGPILPMLTIAIQGAVSPRDIGAATGTNNFLRSLGSTIGVAVLGTLFASTLKTDIQGTVAAASQQLPAALRTQFSASGSSGGSAQNFDAQHVRAQVEHTLDQTRARYVAALRDHDPAAVQALVNDPSTDAQLRSVLQQGGIEATIRAGFDQQRAVLERALIAHDPAAIQTVTATPQLPQAVRELARDGASGLVPASVSRGALKQVLAGLDAREAQTLATQPQATLQRVLTGLDDTRATVLPVIDQIGAGVKHAFTDAVSLLYRVGLGVTVLALLVSVLLPETRPGAVTPQQVAEDELRSIEV</sequence>
<evidence type="ECO:0000313" key="9">
    <source>
        <dbReference type="EMBL" id="MFC3832133.1"/>
    </source>
</evidence>
<dbReference type="NCBIfam" id="TIGR00711">
    <property type="entry name" value="efflux_EmrB"/>
    <property type="match status" value="1"/>
</dbReference>
<feature type="transmembrane region" description="Helical" evidence="7">
    <location>
        <begin position="20"/>
        <end position="44"/>
    </location>
</feature>
<feature type="transmembrane region" description="Helical" evidence="7">
    <location>
        <begin position="282"/>
        <end position="306"/>
    </location>
</feature>
<keyword evidence="5 7" id="KW-1133">Transmembrane helix</keyword>
<dbReference type="Gene3D" id="1.20.1720.10">
    <property type="entry name" value="Multidrug resistance protein D"/>
    <property type="match status" value="1"/>
</dbReference>
<feature type="transmembrane region" description="Helical" evidence="7">
    <location>
        <begin position="145"/>
        <end position="167"/>
    </location>
</feature>
<accession>A0ABV7Z4D5</accession>
<feature type="transmembrane region" description="Helical" evidence="7">
    <location>
        <begin position="239"/>
        <end position="261"/>
    </location>
</feature>
<keyword evidence="3" id="KW-1003">Cell membrane</keyword>
<organism evidence="9 10">
    <name type="scientific">Deinococcus rufus</name>
    <dbReference type="NCBI Taxonomy" id="2136097"/>
    <lineage>
        <taxon>Bacteria</taxon>
        <taxon>Thermotogati</taxon>
        <taxon>Deinococcota</taxon>
        <taxon>Deinococci</taxon>
        <taxon>Deinococcales</taxon>
        <taxon>Deinococcaceae</taxon>
        <taxon>Deinococcus</taxon>
    </lineage>
</organism>
<comment type="caution">
    <text evidence="9">The sequence shown here is derived from an EMBL/GenBank/DDBJ whole genome shotgun (WGS) entry which is preliminary data.</text>
</comment>
<reference evidence="10" key="1">
    <citation type="journal article" date="2019" name="Int. J. Syst. Evol. Microbiol.">
        <title>The Global Catalogue of Microorganisms (GCM) 10K type strain sequencing project: providing services to taxonomists for standard genome sequencing and annotation.</title>
        <authorList>
            <consortium name="The Broad Institute Genomics Platform"/>
            <consortium name="The Broad Institute Genome Sequencing Center for Infectious Disease"/>
            <person name="Wu L."/>
            <person name="Ma J."/>
        </authorList>
    </citation>
    <scope>NUCLEOTIDE SEQUENCE [LARGE SCALE GENOMIC DNA]</scope>
    <source>
        <strain evidence="10">CCTCC AB 2017081</strain>
    </source>
</reference>
<gene>
    <name evidence="9" type="ORF">ACFOSB_04630</name>
</gene>
<feature type="transmembrane region" description="Helical" evidence="7">
    <location>
        <begin position="318"/>
        <end position="337"/>
    </location>
</feature>
<evidence type="ECO:0000256" key="6">
    <source>
        <dbReference type="ARBA" id="ARBA00023136"/>
    </source>
</evidence>
<evidence type="ECO:0000256" key="1">
    <source>
        <dbReference type="ARBA" id="ARBA00004651"/>
    </source>
</evidence>
<dbReference type="Pfam" id="PF07690">
    <property type="entry name" value="MFS_1"/>
    <property type="match status" value="1"/>
</dbReference>
<dbReference type="InterPro" id="IPR036259">
    <property type="entry name" value="MFS_trans_sf"/>
</dbReference>
<dbReference type="EMBL" id="JBHRZG010000004">
    <property type="protein sequence ID" value="MFC3832133.1"/>
    <property type="molecule type" value="Genomic_DNA"/>
</dbReference>
<dbReference type="Gene3D" id="1.20.1250.20">
    <property type="entry name" value="MFS general substrate transporter like domains"/>
    <property type="match status" value="1"/>
</dbReference>
<evidence type="ECO:0000256" key="7">
    <source>
        <dbReference type="SAM" id="Phobius"/>
    </source>
</evidence>
<feature type="domain" description="Major facilitator superfamily (MFS) profile" evidence="8">
    <location>
        <begin position="21"/>
        <end position="467"/>
    </location>
</feature>
<dbReference type="InterPro" id="IPR004638">
    <property type="entry name" value="EmrB-like"/>
</dbReference>
<dbReference type="InterPro" id="IPR020846">
    <property type="entry name" value="MFS_dom"/>
</dbReference>
<dbReference type="SUPFAM" id="SSF103473">
    <property type="entry name" value="MFS general substrate transporter"/>
    <property type="match status" value="1"/>
</dbReference>
<feature type="transmembrane region" description="Helical" evidence="7">
    <location>
        <begin position="379"/>
        <end position="399"/>
    </location>
</feature>
<evidence type="ECO:0000256" key="4">
    <source>
        <dbReference type="ARBA" id="ARBA00022692"/>
    </source>
</evidence>
<dbReference type="InterPro" id="IPR011701">
    <property type="entry name" value="MFS"/>
</dbReference>
<evidence type="ECO:0000256" key="5">
    <source>
        <dbReference type="ARBA" id="ARBA00022989"/>
    </source>
</evidence>
<feature type="transmembrane region" description="Helical" evidence="7">
    <location>
        <begin position="56"/>
        <end position="75"/>
    </location>
</feature>
<evidence type="ECO:0000313" key="10">
    <source>
        <dbReference type="Proteomes" id="UP001595803"/>
    </source>
</evidence>
<proteinExistence type="predicted"/>
<protein>
    <submittedName>
        <fullName evidence="9">MDR family MFS transporter</fullName>
    </submittedName>
</protein>
<dbReference type="RefSeq" id="WP_322473396.1">
    <property type="nucleotide sequence ID" value="NZ_JBHRZG010000004.1"/>
</dbReference>